<dbReference type="EMBL" id="PQNK01000022">
    <property type="protein sequence ID" value="RRO85544.1"/>
    <property type="molecule type" value="Genomic_DNA"/>
</dbReference>
<evidence type="ECO:0000313" key="2">
    <source>
        <dbReference type="Proteomes" id="UP000276526"/>
    </source>
</evidence>
<protein>
    <recommendedName>
        <fullName evidence="3">BFN domain-containing protein</fullName>
    </recommendedName>
</protein>
<evidence type="ECO:0000313" key="1">
    <source>
        <dbReference type="EMBL" id="RRO85544.1"/>
    </source>
</evidence>
<name>A0A426PWR1_9CORY</name>
<reference evidence="1 2" key="1">
    <citation type="submission" date="2018-01" db="EMBL/GenBank/DDBJ databases">
        <title>Twenty Corynebacterium bovis Genomes.</title>
        <authorList>
            <person name="Gulvik C.A."/>
        </authorList>
    </citation>
    <scope>NUCLEOTIDE SEQUENCE [LARGE SCALE GENOMIC DNA]</scope>
    <source>
        <strain evidence="1 2">F6900</strain>
    </source>
</reference>
<proteinExistence type="predicted"/>
<gene>
    <name evidence="1" type="ORF">CXF48_10545</name>
</gene>
<evidence type="ECO:0008006" key="3">
    <source>
        <dbReference type="Google" id="ProtNLM"/>
    </source>
</evidence>
<dbReference type="RefSeq" id="WP_125173565.1">
    <property type="nucleotide sequence ID" value="NZ_JAPJOD010000086.1"/>
</dbReference>
<organism evidence="1 2">
    <name type="scientific">Corynebacterium bovis</name>
    <dbReference type="NCBI Taxonomy" id="36808"/>
    <lineage>
        <taxon>Bacteria</taxon>
        <taxon>Bacillati</taxon>
        <taxon>Actinomycetota</taxon>
        <taxon>Actinomycetes</taxon>
        <taxon>Mycobacteriales</taxon>
        <taxon>Corynebacteriaceae</taxon>
        <taxon>Corynebacterium</taxon>
    </lineage>
</organism>
<dbReference type="AlphaFoldDB" id="A0A426PWR1"/>
<accession>A0A426PWR1</accession>
<sequence length="198" mass="21522">MTSPEFRCLGRVDDVIIFADRDGTVILPVWARPEPDRGSRPSDGDVLATFLAAEDVVWEGEIVSYSRGHFTAGLVAGDRYIDCRPSTLARLDREGVLRRITVRDDVLRAAAVPVDRATFARVCEEVRRGRGVPGPLGGGALPEDDDVLRGWPGSAVPAELAEWTDGAARDASDRDFAELWEALGFAKDDADWLGDVGE</sequence>
<comment type="caution">
    <text evidence="1">The sequence shown here is derived from an EMBL/GenBank/DDBJ whole genome shotgun (WGS) entry which is preliminary data.</text>
</comment>
<dbReference type="Proteomes" id="UP000276526">
    <property type="component" value="Unassembled WGS sequence"/>
</dbReference>